<protein>
    <submittedName>
        <fullName evidence="5">GntR family transcriptional regulator</fullName>
    </submittedName>
</protein>
<evidence type="ECO:0000256" key="3">
    <source>
        <dbReference type="ARBA" id="ARBA00023163"/>
    </source>
</evidence>
<keyword evidence="3" id="KW-0804">Transcription</keyword>
<evidence type="ECO:0000259" key="4">
    <source>
        <dbReference type="PROSITE" id="PS50949"/>
    </source>
</evidence>
<keyword evidence="2" id="KW-0238">DNA-binding</keyword>
<dbReference type="InterPro" id="IPR000524">
    <property type="entry name" value="Tscrpt_reg_HTH_GntR"/>
</dbReference>
<dbReference type="Pfam" id="PF00392">
    <property type="entry name" value="GntR"/>
    <property type="match status" value="1"/>
</dbReference>
<keyword evidence="6" id="KW-1185">Reference proteome</keyword>
<sequence length="128" mass="14505">MNILLSPSSGEPIYLQIVRQVRGSILQGELTPGTPLPSIRQLAKDLQISVITTKRAYNELEQEGLIDSVVGKGSFVSGGNQEFIREQRLRLLEDKIRELLEECRNIPIDVEELVEWIRLVEKEGGHNR</sequence>
<dbReference type="PROSITE" id="PS50949">
    <property type="entry name" value="HTH_GNTR"/>
    <property type="match status" value="1"/>
</dbReference>
<dbReference type="EMBL" id="FNBG01000001">
    <property type="protein sequence ID" value="SDE64284.1"/>
    <property type="molecule type" value="Genomic_DNA"/>
</dbReference>
<dbReference type="STRING" id="670482.SAMN04488542_101254"/>
<organism evidence="5 6">
    <name type="scientific">Fontibacillus panacisegetis</name>
    <dbReference type="NCBI Taxonomy" id="670482"/>
    <lineage>
        <taxon>Bacteria</taxon>
        <taxon>Bacillati</taxon>
        <taxon>Bacillota</taxon>
        <taxon>Bacilli</taxon>
        <taxon>Bacillales</taxon>
        <taxon>Paenibacillaceae</taxon>
        <taxon>Fontibacillus</taxon>
    </lineage>
</organism>
<dbReference type="RefSeq" id="WP_091226044.1">
    <property type="nucleotide sequence ID" value="NZ_FNBG01000001.1"/>
</dbReference>
<evidence type="ECO:0000256" key="2">
    <source>
        <dbReference type="ARBA" id="ARBA00023125"/>
    </source>
</evidence>
<evidence type="ECO:0000256" key="1">
    <source>
        <dbReference type="ARBA" id="ARBA00023015"/>
    </source>
</evidence>
<accession>A0A1G7EKX1</accession>
<reference evidence="5 6" key="1">
    <citation type="submission" date="2016-10" db="EMBL/GenBank/DDBJ databases">
        <authorList>
            <person name="de Groot N.N."/>
        </authorList>
    </citation>
    <scope>NUCLEOTIDE SEQUENCE [LARGE SCALE GENOMIC DNA]</scope>
    <source>
        <strain evidence="5 6">DSM 28129</strain>
    </source>
</reference>
<evidence type="ECO:0000313" key="6">
    <source>
        <dbReference type="Proteomes" id="UP000198972"/>
    </source>
</evidence>
<dbReference type="SMART" id="SM00345">
    <property type="entry name" value="HTH_GNTR"/>
    <property type="match status" value="1"/>
</dbReference>
<dbReference type="InterPro" id="IPR036390">
    <property type="entry name" value="WH_DNA-bd_sf"/>
</dbReference>
<feature type="domain" description="HTH gntR-type" evidence="4">
    <location>
        <begin position="11"/>
        <end position="79"/>
    </location>
</feature>
<dbReference type="SUPFAM" id="SSF46785">
    <property type="entry name" value="Winged helix' DNA-binding domain"/>
    <property type="match status" value="1"/>
</dbReference>
<dbReference type="InterPro" id="IPR036388">
    <property type="entry name" value="WH-like_DNA-bd_sf"/>
</dbReference>
<dbReference type="Gene3D" id="1.10.10.10">
    <property type="entry name" value="Winged helix-like DNA-binding domain superfamily/Winged helix DNA-binding domain"/>
    <property type="match status" value="1"/>
</dbReference>
<dbReference type="AlphaFoldDB" id="A0A1G7EKX1"/>
<keyword evidence="1" id="KW-0805">Transcription regulation</keyword>
<proteinExistence type="predicted"/>
<dbReference type="CDD" id="cd07377">
    <property type="entry name" value="WHTH_GntR"/>
    <property type="match status" value="1"/>
</dbReference>
<dbReference type="PANTHER" id="PTHR38445">
    <property type="entry name" value="HTH-TYPE TRANSCRIPTIONAL REPRESSOR YTRA"/>
    <property type="match status" value="1"/>
</dbReference>
<gene>
    <name evidence="5" type="ORF">SAMN04488542_101254</name>
</gene>
<dbReference type="OrthoDB" id="9801546at2"/>
<dbReference type="GO" id="GO:0003677">
    <property type="term" value="F:DNA binding"/>
    <property type="evidence" value="ECO:0007669"/>
    <property type="project" value="UniProtKB-KW"/>
</dbReference>
<name>A0A1G7EKX1_9BACL</name>
<dbReference type="Proteomes" id="UP000198972">
    <property type="component" value="Unassembled WGS sequence"/>
</dbReference>
<evidence type="ECO:0000313" key="5">
    <source>
        <dbReference type="EMBL" id="SDE64284.1"/>
    </source>
</evidence>
<dbReference type="GO" id="GO:0003700">
    <property type="term" value="F:DNA-binding transcription factor activity"/>
    <property type="evidence" value="ECO:0007669"/>
    <property type="project" value="InterPro"/>
</dbReference>
<dbReference type="PANTHER" id="PTHR38445:SF7">
    <property type="entry name" value="GNTR-FAMILY TRANSCRIPTIONAL REGULATOR"/>
    <property type="match status" value="1"/>
</dbReference>